<evidence type="ECO:0000313" key="2">
    <source>
        <dbReference type="EMBL" id="MFK2853925.1"/>
    </source>
</evidence>
<sequence length="94" mass="10243">MSPITLKVMPIFTVKIQHSQIRRPGEALYNSEAGQAGRSAKREERPKDGPEGVSGANHPVSLTMFKSLGPGLRRDDEHLGISVSRAKFSPDSDD</sequence>
<evidence type="ECO:0000313" key="3">
    <source>
        <dbReference type="Proteomes" id="UP001620409"/>
    </source>
</evidence>
<accession>A0ABW8IFG9</accession>
<feature type="compositionally biased region" description="Basic and acidic residues" evidence="1">
    <location>
        <begin position="40"/>
        <end position="50"/>
    </location>
</feature>
<dbReference type="RefSeq" id="WP_380017585.1">
    <property type="nucleotide sequence ID" value="NZ_JADIKI010000021.1"/>
</dbReference>
<proteinExistence type="predicted"/>
<evidence type="ECO:0000256" key="1">
    <source>
        <dbReference type="SAM" id="MobiDB-lite"/>
    </source>
</evidence>
<keyword evidence="3" id="KW-1185">Reference proteome</keyword>
<reference evidence="2 3" key="1">
    <citation type="submission" date="2020-10" db="EMBL/GenBank/DDBJ databases">
        <title>Phylogeny of dyella-like bacteria.</title>
        <authorList>
            <person name="Fu J."/>
        </authorList>
    </citation>
    <scope>NUCLEOTIDE SEQUENCE [LARGE SCALE GENOMIC DNA]</scope>
    <source>
        <strain evidence="2 3">DHG40</strain>
    </source>
</reference>
<name>A0ABW8IFG9_9GAMM</name>
<dbReference type="Proteomes" id="UP001620409">
    <property type="component" value="Unassembled WGS sequence"/>
</dbReference>
<organism evidence="2 3">
    <name type="scientific">Dyella humi</name>
    <dbReference type="NCBI Taxonomy" id="1770547"/>
    <lineage>
        <taxon>Bacteria</taxon>
        <taxon>Pseudomonadati</taxon>
        <taxon>Pseudomonadota</taxon>
        <taxon>Gammaproteobacteria</taxon>
        <taxon>Lysobacterales</taxon>
        <taxon>Rhodanobacteraceae</taxon>
        <taxon>Dyella</taxon>
    </lineage>
</organism>
<feature type="region of interest" description="Disordered" evidence="1">
    <location>
        <begin position="23"/>
        <end position="94"/>
    </location>
</feature>
<dbReference type="EMBL" id="JADIKI010000021">
    <property type="protein sequence ID" value="MFK2853925.1"/>
    <property type="molecule type" value="Genomic_DNA"/>
</dbReference>
<gene>
    <name evidence="2" type="ORF">ISP18_04915</name>
</gene>
<comment type="caution">
    <text evidence="2">The sequence shown here is derived from an EMBL/GenBank/DDBJ whole genome shotgun (WGS) entry which is preliminary data.</text>
</comment>
<protein>
    <submittedName>
        <fullName evidence="2">Uncharacterized protein</fullName>
    </submittedName>
</protein>